<dbReference type="Proteomes" id="UP000828048">
    <property type="component" value="Chromosome 2"/>
</dbReference>
<evidence type="ECO:0000313" key="2">
    <source>
        <dbReference type="Proteomes" id="UP000828048"/>
    </source>
</evidence>
<name>A0ACB7WZ06_9ERIC</name>
<organism evidence="1 2">
    <name type="scientific">Vaccinium darrowii</name>
    <dbReference type="NCBI Taxonomy" id="229202"/>
    <lineage>
        <taxon>Eukaryota</taxon>
        <taxon>Viridiplantae</taxon>
        <taxon>Streptophyta</taxon>
        <taxon>Embryophyta</taxon>
        <taxon>Tracheophyta</taxon>
        <taxon>Spermatophyta</taxon>
        <taxon>Magnoliopsida</taxon>
        <taxon>eudicotyledons</taxon>
        <taxon>Gunneridae</taxon>
        <taxon>Pentapetalae</taxon>
        <taxon>asterids</taxon>
        <taxon>Ericales</taxon>
        <taxon>Ericaceae</taxon>
        <taxon>Vaccinioideae</taxon>
        <taxon>Vaccinieae</taxon>
        <taxon>Vaccinium</taxon>
    </lineage>
</organism>
<accession>A0ACB7WZ06</accession>
<dbReference type="EMBL" id="CM037152">
    <property type="protein sequence ID" value="KAH7833530.1"/>
    <property type="molecule type" value="Genomic_DNA"/>
</dbReference>
<keyword evidence="2" id="KW-1185">Reference proteome</keyword>
<protein>
    <submittedName>
        <fullName evidence="1">Uncharacterized protein</fullName>
    </submittedName>
</protein>
<comment type="caution">
    <text evidence="1">The sequence shown here is derived from an EMBL/GenBank/DDBJ whole genome shotgun (WGS) entry which is preliminary data.</text>
</comment>
<evidence type="ECO:0000313" key="1">
    <source>
        <dbReference type="EMBL" id="KAH7833530.1"/>
    </source>
</evidence>
<reference evidence="1 2" key="1">
    <citation type="journal article" date="2021" name="Hortic Res">
        <title>High-quality reference genome and annotation aids understanding of berry development for evergreen blueberry (Vaccinium darrowii).</title>
        <authorList>
            <person name="Yu J."/>
            <person name="Hulse-Kemp A.M."/>
            <person name="Babiker E."/>
            <person name="Staton M."/>
        </authorList>
    </citation>
    <scope>NUCLEOTIDE SEQUENCE [LARGE SCALE GENOMIC DNA]</scope>
    <source>
        <strain evidence="2">cv. NJ 8807/NJ 8810</strain>
        <tissue evidence="1">Young leaf</tissue>
    </source>
</reference>
<sequence>MGPVHPLTRQPVVDRKRFGGIKFGDGIKCKNIASVIQRTVPGVEKIRDPYCKFCESGEEIVRVNVPYAVKLLAQQLFNMGITMKFETELG</sequence>
<proteinExistence type="predicted"/>
<gene>
    <name evidence="1" type="ORF">Vadar_007230</name>
</gene>